<protein>
    <recommendedName>
        <fullName evidence="3">Minor tail protein</fullName>
    </recommendedName>
</protein>
<dbReference type="EMBL" id="MG198783">
    <property type="protein sequence ID" value="ATW59024.1"/>
    <property type="molecule type" value="Genomic_DNA"/>
</dbReference>
<dbReference type="OrthoDB" id="13157at10239"/>
<evidence type="ECO:0000313" key="2">
    <source>
        <dbReference type="Proteomes" id="UP000240384"/>
    </source>
</evidence>
<keyword evidence="2" id="KW-1185">Reference proteome</keyword>
<organism evidence="1 2">
    <name type="scientific">Gordonia phage Mahdia</name>
    <dbReference type="NCBI Taxonomy" id="2047873"/>
    <lineage>
        <taxon>Viruses</taxon>
        <taxon>Duplodnaviria</taxon>
        <taxon>Heunggongvirae</taxon>
        <taxon>Uroviricota</taxon>
        <taxon>Caudoviricetes</taxon>
        <taxon>Gustavvirus</taxon>
        <taxon>Gustavvirus mahdia</taxon>
    </lineage>
</organism>
<name>A0A2H4P9X9_9CAUD</name>
<reference evidence="2" key="1">
    <citation type="submission" date="2017-10" db="EMBL/GenBank/DDBJ databases">
        <authorList>
            <person name="Banno H."/>
            <person name="Chua N.-H."/>
        </authorList>
    </citation>
    <scope>NUCLEOTIDE SEQUENCE [LARGE SCALE GENOMIC DNA]</scope>
</reference>
<sequence length="290" mass="30839">MTSPDGAGLPDKEDVGGWAGGSTGPLAILEQFGQYLIMRPLDRLLSGLLGTEPGSFDTVEELVQDLIPAIIRKVLGGLGDLLGGGSSGAGSSVDVDLLDKIPLLADVAKAIRGITTGLTGDLLSGAESIKDLQDKTQELEGVIGYHATYMPEGSGTYPVGSWKWLGFTSTVGPHVGTVVSPDGGITLLSKGLWRADVQVYFSYEMVLGQVEVEIVVFDEYGAVYGKRSLKVLTSTGSASYYTAVTNYTFVVPRSGFRVRVRARTDGLAREILTGLQYTSFTVNKWSDETE</sequence>
<dbReference type="Proteomes" id="UP000240384">
    <property type="component" value="Segment"/>
</dbReference>
<proteinExistence type="predicted"/>
<accession>A0A2H4P9X9</accession>
<evidence type="ECO:0000313" key="1">
    <source>
        <dbReference type="EMBL" id="ATW59024.1"/>
    </source>
</evidence>
<gene>
    <name evidence="1" type="ORF">PBI_MAHDIA_25</name>
</gene>
<evidence type="ECO:0008006" key="3">
    <source>
        <dbReference type="Google" id="ProtNLM"/>
    </source>
</evidence>